<proteinExistence type="inferred from homology"/>
<dbReference type="Pfam" id="PF00149">
    <property type="entry name" value="Metallophos"/>
    <property type="match status" value="1"/>
</dbReference>
<gene>
    <name evidence="6" type="ORF">K7432_008186</name>
</gene>
<dbReference type="InterPro" id="IPR004843">
    <property type="entry name" value="Calcineurin-like_PHP"/>
</dbReference>
<evidence type="ECO:0000259" key="4">
    <source>
        <dbReference type="Pfam" id="PF00149"/>
    </source>
</evidence>
<keyword evidence="2" id="KW-0732">Signal</keyword>
<sequence length="457" mass="50467">MPEVSNLKFSFIHFNDVYHINESYEEPVGGASRFAQAVRDLKQEAENKGEGVPLILFSGDCFNPSTDSSITKGKHMVPVLNQIGVDVACYGNHDFDFGVPNLIKLASQCSFPWLISNVYDTDTGRPIAEGKEYYIKEHNGLKLGFVGLVEKEWLDTIPSLPATADYRDFITTGRELSQRLRQEEKVDLVIALSHMRLPNDEILARECGDVIDLVLGGHDHFYHVGKGIEFLHDDNSKGIEICQSSSDENLRIIKSGTDFREFTLAHVTLTDGEKKEIASVTARRVEITNAIEPCPDVQKIVDEVSSKVSTSLDKVIGTTTTACDARSETNRTQETNIGNLSADLMRNAYPGTHIGLLCGGTIRSDKVYPAGDVTLRTIMDIFPFEDPTVVIQVKGSDLWDALENSVSMVPKQEGRFPHVSGLEIHYNPSKPGGSRLIKVFVTKRETEGSSEKSAASL</sequence>
<dbReference type="Proteomes" id="UP001479436">
    <property type="component" value="Unassembled WGS sequence"/>
</dbReference>
<dbReference type="EMBL" id="JASJQH010007318">
    <property type="protein sequence ID" value="KAK9710856.1"/>
    <property type="molecule type" value="Genomic_DNA"/>
</dbReference>
<dbReference type="Pfam" id="PF02872">
    <property type="entry name" value="5_nucleotid_C"/>
    <property type="match status" value="1"/>
</dbReference>
<dbReference type="InterPro" id="IPR006179">
    <property type="entry name" value="5_nucleotidase/apyrase"/>
</dbReference>
<evidence type="ECO:0000313" key="6">
    <source>
        <dbReference type="EMBL" id="KAK9710856.1"/>
    </source>
</evidence>
<feature type="non-terminal residue" evidence="6">
    <location>
        <position position="457"/>
    </location>
</feature>
<protein>
    <submittedName>
        <fullName evidence="6">Uncharacterized protein</fullName>
    </submittedName>
</protein>
<feature type="domain" description="5'-Nucleotidase C-terminal" evidence="5">
    <location>
        <begin position="315"/>
        <end position="442"/>
    </location>
</feature>
<dbReference type="InterPro" id="IPR029052">
    <property type="entry name" value="Metallo-depent_PP-like"/>
</dbReference>
<dbReference type="CDD" id="cd07406">
    <property type="entry name" value="MPP_CG11883_N"/>
    <property type="match status" value="1"/>
</dbReference>
<name>A0ABR2VZ07_9FUNG</name>
<dbReference type="SUPFAM" id="SSF56300">
    <property type="entry name" value="Metallo-dependent phosphatases"/>
    <property type="match status" value="1"/>
</dbReference>
<organism evidence="6 7">
    <name type="scientific">Basidiobolus ranarum</name>
    <dbReference type="NCBI Taxonomy" id="34480"/>
    <lineage>
        <taxon>Eukaryota</taxon>
        <taxon>Fungi</taxon>
        <taxon>Fungi incertae sedis</taxon>
        <taxon>Zoopagomycota</taxon>
        <taxon>Entomophthoromycotina</taxon>
        <taxon>Basidiobolomycetes</taxon>
        <taxon>Basidiobolales</taxon>
        <taxon>Basidiobolaceae</taxon>
        <taxon>Basidiobolus</taxon>
    </lineage>
</organism>
<dbReference type="Gene3D" id="3.90.780.10">
    <property type="entry name" value="5'-Nucleotidase, C-terminal domain"/>
    <property type="match status" value="1"/>
</dbReference>
<dbReference type="PRINTS" id="PR01607">
    <property type="entry name" value="APYRASEFAMLY"/>
</dbReference>
<comment type="similarity">
    <text evidence="1 3">Belongs to the 5'-nucleotidase family.</text>
</comment>
<dbReference type="InterPro" id="IPR041821">
    <property type="entry name" value="CG11883_N"/>
</dbReference>
<dbReference type="InterPro" id="IPR036907">
    <property type="entry name" value="5'-Nucleotdase_C_sf"/>
</dbReference>
<keyword evidence="3" id="KW-0547">Nucleotide-binding</keyword>
<accession>A0ABR2VZ07</accession>
<dbReference type="Gene3D" id="3.60.21.10">
    <property type="match status" value="1"/>
</dbReference>
<evidence type="ECO:0000259" key="5">
    <source>
        <dbReference type="Pfam" id="PF02872"/>
    </source>
</evidence>
<keyword evidence="3" id="KW-0378">Hydrolase</keyword>
<evidence type="ECO:0000256" key="1">
    <source>
        <dbReference type="ARBA" id="ARBA00006654"/>
    </source>
</evidence>
<evidence type="ECO:0000256" key="3">
    <source>
        <dbReference type="RuleBase" id="RU362119"/>
    </source>
</evidence>
<evidence type="ECO:0000256" key="2">
    <source>
        <dbReference type="ARBA" id="ARBA00022729"/>
    </source>
</evidence>
<evidence type="ECO:0000313" key="7">
    <source>
        <dbReference type="Proteomes" id="UP001479436"/>
    </source>
</evidence>
<keyword evidence="7" id="KW-1185">Reference proteome</keyword>
<reference evidence="6 7" key="1">
    <citation type="submission" date="2023-04" db="EMBL/GenBank/DDBJ databases">
        <title>Genome of Basidiobolus ranarum AG-B5.</title>
        <authorList>
            <person name="Stajich J.E."/>
            <person name="Carter-House D."/>
            <person name="Gryganskyi A."/>
        </authorList>
    </citation>
    <scope>NUCLEOTIDE SEQUENCE [LARGE SCALE GENOMIC DNA]</scope>
    <source>
        <strain evidence="6 7">AG-B5</strain>
    </source>
</reference>
<comment type="caution">
    <text evidence="6">The sequence shown here is derived from an EMBL/GenBank/DDBJ whole genome shotgun (WGS) entry which is preliminary data.</text>
</comment>
<feature type="domain" description="Calcineurin-like phosphoesterase" evidence="4">
    <location>
        <begin position="10"/>
        <end position="221"/>
    </location>
</feature>
<dbReference type="SUPFAM" id="SSF55816">
    <property type="entry name" value="5'-nucleotidase (syn. UDP-sugar hydrolase), C-terminal domain"/>
    <property type="match status" value="1"/>
</dbReference>
<dbReference type="InterPro" id="IPR008334">
    <property type="entry name" value="5'-Nucleotdase_C"/>
</dbReference>
<dbReference type="PANTHER" id="PTHR11575:SF48">
    <property type="entry name" value="5'-NUCLEOTIDASE"/>
    <property type="match status" value="1"/>
</dbReference>
<dbReference type="PANTHER" id="PTHR11575">
    <property type="entry name" value="5'-NUCLEOTIDASE-RELATED"/>
    <property type="match status" value="1"/>
</dbReference>